<evidence type="ECO:0000313" key="3">
    <source>
        <dbReference type="Proteomes" id="UP000663850"/>
    </source>
</evidence>
<comment type="caution">
    <text evidence="2">The sequence shown here is derived from an EMBL/GenBank/DDBJ whole genome shotgun (WGS) entry which is preliminary data.</text>
</comment>
<organism evidence="2 3">
    <name type="scientific">Rhizoctonia solani</name>
    <dbReference type="NCBI Taxonomy" id="456999"/>
    <lineage>
        <taxon>Eukaryota</taxon>
        <taxon>Fungi</taxon>
        <taxon>Dikarya</taxon>
        <taxon>Basidiomycota</taxon>
        <taxon>Agaricomycotina</taxon>
        <taxon>Agaricomycetes</taxon>
        <taxon>Cantharellales</taxon>
        <taxon>Ceratobasidiaceae</taxon>
        <taxon>Rhizoctonia</taxon>
    </lineage>
</organism>
<feature type="compositionally biased region" description="Basic residues" evidence="1">
    <location>
        <begin position="10"/>
        <end position="23"/>
    </location>
</feature>
<evidence type="ECO:0000256" key="1">
    <source>
        <dbReference type="SAM" id="MobiDB-lite"/>
    </source>
</evidence>
<evidence type="ECO:0000313" key="2">
    <source>
        <dbReference type="EMBL" id="CAE6485676.1"/>
    </source>
</evidence>
<dbReference type="EMBL" id="CAJMWZ010004161">
    <property type="protein sequence ID" value="CAE6485676.1"/>
    <property type="molecule type" value="Genomic_DNA"/>
</dbReference>
<name>A0A8H3CH82_9AGAM</name>
<dbReference type="Proteomes" id="UP000663850">
    <property type="component" value="Unassembled WGS sequence"/>
</dbReference>
<gene>
    <name evidence="2" type="ORF">RDB_LOCUS79500</name>
</gene>
<protein>
    <submittedName>
        <fullName evidence="2">Uncharacterized protein</fullName>
    </submittedName>
</protein>
<proteinExistence type="predicted"/>
<reference evidence="2" key="1">
    <citation type="submission" date="2021-01" db="EMBL/GenBank/DDBJ databases">
        <authorList>
            <person name="Kaushik A."/>
        </authorList>
    </citation>
    <scope>NUCLEOTIDE SEQUENCE</scope>
    <source>
        <strain evidence="2">Type strain: AG8-Rh-89/</strain>
    </source>
</reference>
<accession>A0A8H3CH82</accession>
<dbReference type="AlphaFoldDB" id="A0A8H3CH82"/>
<sequence>MARAKPAKPPQKKRKPQKGRKTPRNPTTARKEPESEVEPEIPFSDSSLGKGDVKETIKRACPTEEELQPYHSMKLWRPERTILKPEDVPNRASQVKNKRELRVISAFTFWKYNAEYGRNVQAPVPIAGEDLSSYELRGMVASLNGPYRFCAMAGELKVDYLLRDSCPIWIKYGNIESVGLVSDPSFRDG</sequence>
<feature type="region of interest" description="Disordered" evidence="1">
    <location>
        <begin position="1"/>
        <end position="53"/>
    </location>
</feature>